<dbReference type="Pfam" id="PF03206">
    <property type="entry name" value="NifW"/>
    <property type="match status" value="1"/>
</dbReference>
<dbReference type="OrthoDB" id="9811868at2"/>
<comment type="similarity">
    <text evidence="2 4">Belongs to the NifW family.</text>
</comment>
<keyword evidence="3 4" id="KW-0535">Nitrogen fixation</keyword>
<evidence type="ECO:0000313" key="6">
    <source>
        <dbReference type="EMBL" id="KIE12887.1"/>
    </source>
</evidence>
<evidence type="ECO:0000313" key="5">
    <source>
        <dbReference type="EMBL" id="KAF3888196.1"/>
    </source>
</evidence>
<evidence type="ECO:0000256" key="4">
    <source>
        <dbReference type="HAMAP-Rule" id="MF_00529"/>
    </source>
</evidence>
<organism evidence="6">
    <name type="scientific">Tolypothrix bouteillei VB521301</name>
    <dbReference type="NCBI Taxonomy" id="1479485"/>
    <lineage>
        <taxon>Bacteria</taxon>
        <taxon>Bacillati</taxon>
        <taxon>Cyanobacteriota</taxon>
        <taxon>Cyanophyceae</taxon>
        <taxon>Nostocales</taxon>
        <taxon>Tolypothrichaceae</taxon>
        <taxon>Tolypothrix</taxon>
    </lineage>
</organism>
<dbReference type="InterPro" id="IPR004893">
    <property type="entry name" value="NifW"/>
</dbReference>
<comment type="caution">
    <text evidence="6">The sequence shown here is derived from an EMBL/GenBank/DDBJ whole genome shotgun (WGS) entry which is preliminary data.</text>
</comment>
<evidence type="ECO:0000256" key="3">
    <source>
        <dbReference type="ARBA" id="ARBA00023231"/>
    </source>
</evidence>
<dbReference type="PIRSF" id="PIRSF005790">
    <property type="entry name" value="NifW"/>
    <property type="match status" value="1"/>
</dbReference>
<proteinExistence type="inferred from homology"/>
<accession>A0A0C1NDL6</accession>
<sequence>MTWDYSKFKEIVQAEEYFDFFGLPYDQKVVNVNRLHILKKFSQLIGEIDNNYTDLSDLERLSKYCEALQQAYQVFLASTPQEQKLFKVFNEKPKNVVTLTEITSD</sequence>
<name>A0A0C1NDL6_9CYAN</name>
<dbReference type="NCBIfam" id="NF010702">
    <property type="entry name" value="PRK14102.1"/>
    <property type="match status" value="1"/>
</dbReference>
<dbReference type="AlphaFoldDB" id="A0A0C1NDL6"/>
<dbReference type="HAMAP" id="MF_00529">
    <property type="entry name" value="NifW"/>
    <property type="match status" value="1"/>
</dbReference>
<dbReference type="RefSeq" id="WP_038080145.1">
    <property type="nucleotide sequence ID" value="NZ_JHEG04000001.1"/>
</dbReference>
<evidence type="ECO:0000256" key="2">
    <source>
        <dbReference type="ARBA" id="ARBA00008351"/>
    </source>
</evidence>
<gene>
    <name evidence="4 6" type="primary">nifW</name>
    <name evidence="6" type="ORF">DA73_0205285</name>
    <name evidence="5" type="ORF">DA73_0400023910</name>
</gene>
<comment type="function">
    <text evidence="1 4">May protect the nitrogenase Fe-Mo protein from oxidative damage.</text>
</comment>
<reference evidence="6" key="1">
    <citation type="journal article" date="2015" name="Genome Announc.">
        <title>Draft Genome Sequence of Tolypothrix boutellei Strain VB521301.</title>
        <authorList>
            <person name="Chandrababunaidu M.M."/>
            <person name="Singh D."/>
            <person name="Sen D."/>
            <person name="Bhan S."/>
            <person name="Das S."/>
            <person name="Gupta A."/>
            <person name="Adhikary S.P."/>
            <person name="Tripathy S."/>
        </authorList>
    </citation>
    <scope>NUCLEOTIDE SEQUENCE</scope>
    <source>
        <strain evidence="6">VB521301</strain>
    </source>
</reference>
<protein>
    <recommendedName>
        <fullName evidence="4">Nitrogenase-stabilizing/protective protein NifW</fullName>
    </recommendedName>
</protein>
<keyword evidence="7" id="KW-1185">Reference proteome</keyword>
<dbReference type="GO" id="GO:0009399">
    <property type="term" value="P:nitrogen fixation"/>
    <property type="evidence" value="ECO:0007669"/>
    <property type="project" value="UniProtKB-UniRule"/>
</dbReference>
<dbReference type="EMBL" id="JHEG04000001">
    <property type="protein sequence ID" value="KAF3888196.1"/>
    <property type="molecule type" value="Genomic_DNA"/>
</dbReference>
<evidence type="ECO:0000256" key="1">
    <source>
        <dbReference type="ARBA" id="ARBA00002247"/>
    </source>
</evidence>
<dbReference type="STRING" id="1479485.DA73_0205285"/>
<comment type="subunit">
    <text evidence="4">Homotrimer; associates with NifD.</text>
</comment>
<reference evidence="5" key="2">
    <citation type="submission" date="2019-11" db="EMBL/GenBank/DDBJ databases">
        <title>Improved Assembly of Tolypothrix boutellei genome.</title>
        <authorList>
            <person name="Sarangi A.N."/>
            <person name="Mukherjee M."/>
            <person name="Ghosh S."/>
            <person name="Singh D."/>
            <person name="Das A."/>
            <person name="Kant S."/>
            <person name="Prusty A."/>
            <person name="Tripathy S."/>
        </authorList>
    </citation>
    <scope>NUCLEOTIDE SEQUENCE</scope>
    <source>
        <strain evidence="5">VB521301</strain>
    </source>
</reference>
<evidence type="ECO:0000313" key="7">
    <source>
        <dbReference type="Proteomes" id="UP000029738"/>
    </source>
</evidence>
<dbReference type="Proteomes" id="UP000029738">
    <property type="component" value="Unassembled WGS sequence"/>
</dbReference>
<dbReference type="EMBL" id="JHEG02000019">
    <property type="protein sequence ID" value="KIE12887.1"/>
    <property type="molecule type" value="Genomic_DNA"/>
</dbReference>